<gene>
    <name evidence="2" type="ORF">BCL90_4155</name>
</gene>
<proteinExistence type="predicted"/>
<dbReference type="RefSeq" id="WP_208529937.1">
    <property type="nucleotide sequence ID" value="NZ_RCCK01000014.1"/>
</dbReference>
<keyword evidence="1" id="KW-0812">Transmembrane</keyword>
<accession>A0A497XV99</accession>
<keyword evidence="1" id="KW-1133">Transmembrane helix</keyword>
<comment type="caution">
    <text evidence="2">The sequence shown here is derived from an EMBL/GenBank/DDBJ whole genome shotgun (WGS) entry which is preliminary data.</text>
</comment>
<name>A0A497XV99_9SPHI</name>
<reference evidence="2 3" key="1">
    <citation type="submission" date="2018-10" db="EMBL/GenBank/DDBJ databases">
        <title>Genomic Encyclopedia of Archaeal and Bacterial Type Strains, Phase II (KMG-II): from individual species to whole genera.</title>
        <authorList>
            <person name="Goeker M."/>
        </authorList>
    </citation>
    <scope>NUCLEOTIDE SEQUENCE [LARGE SCALE GENOMIC DNA]</scope>
    <source>
        <strain evidence="2 3">DSM 19624</strain>
    </source>
</reference>
<dbReference type="Proteomes" id="UP000273898">
    <property type="component" value="Unassembled WGS sequence"/>
</dbReference>
<feature type="transmembrane region" description="Helical" evidence="1">
    <location>
        <begin position="154"/>
        <end position="176"/>
    </location>
</feature>
<dbReference type="InterPro" id="IPR034804">
    <property type="entry name" value="SQR/QFR_C/D"/>
</dbReference>
<evidence type="ECO:0000313" key="3">
    <source>
        <dbReference type="Proteomes" id="UP000273898"/>
    </source>
</evidence>
<sequence length="221" mass="25573">MKQTTLIYKLVMATTGLFLCFFLIIHLLGNLQLLSPPELAREQFNWYSHLLSGNILIKIISYVLYLSLIAHAVYALIITRVNIKAQGSKYVYDKRSKVSSWNSRNMGILGTIILIFLIIHFKDYWYVYKFGNLPLDAKGNKDLYTIVITSFQQGWYVILYELSFIALGFHLLHGFFSASRTLGLYHRKYAVAIRVVGWIYSLAITLGFMLIPIYIYFNLNS</sequence>
<dbReference type="InterPro" id="IPR011138">
    <property type="entry name" value="Cytochrome_b-558"/>
</dbReference>
<evidence type="ECO:0000256" key="1">
    <source>
        <dbReference type="SAM" id="Phobius"/>
    </source>
</evidence>
<dbReference type="AlphaFoldDB" id="A0A497XV99"/>
<dbReference type="CDD" id="cd03498">
    <property type="entry name" value="SQR_TypeB_2_TM"/>
    <property type="match status" value="1"/>
</dbReference>
<dbReference type="Gene3D" id="1.20.1300.10">
    <property type="entry name" value="Fumarate reductase/succinate dehydrogenase, transmembrane subunit"/>
    <property type="match status" value="1"/>
</dbReference>
<dbReference type="EMBL" id="RCCK01000014">
    <property type="protein sequence ID" value="RLJ72533.1"/>
    <property type="molecule type" value="Genomic_DNA"/>
</dbReference>
<feature type="transmembrane region" description="Helical" evidence="1">
    <location>
        <begin position="197"/>
        <end position="217"/>
    </location>
</feature>
<feature type="transmembrane region" description="Helical" evidence="1">
    <location>
        <begin position="7"/>
        <end position="29"/>
    </location>
</feature>
<dbReference type="SUPFAM" id="SSF81343">
    <property type="entry name" value="Fumarate reductase respiratory complex transmembrane subunits"/>
    <property type="match status" value="1"/>
</dbReference>
<dbReference type="NCBIfam" id="TIGR02046">
    <property type="entry name" value="sdhC_b558_fam"/>
    <property type="match status" value="1"/>
</dbReference>
<feature type="transmembrane region" description="Helical" evidence="1">
    <location>
        <begin position="59"/>
        <end position="83"/>
    </location>
</feature>
<evidence type="ECO:0000313" key="2">
    <source>
        <dbReference type="EMBL" id="RLJ72533.1"/>
    </source>
</evidence>
<dbReference type="GO" id="GO:0016020">
    <property type="term" value="C:membrane"/>
    <property type="evidence" value="ECO:0007669"/>
    <property type="project" value="InterPro"/>
</dbReference>
<feature type="transmembrane region" description="Helical" evidence="1">
    <location>
        <begin position="104"/>
        <end position="121"/>
    </location>
</feature>
<organism evidence="2 3">
    <name type="scientific">Pedobacter alluvionis</name>
    <dbReference type="NCBI Taxonomy" id="475253"/>
    <lineage>
        <taxon>Bacteria</taxon>
        <taxon>Pseudomonadati</taxon>
        <taxon>Bacteroidota</taxon>
        <taxon>Sphingobacteriia</taxon>
        <taxon>Sphingobacteriales</taxon>
        <taxon>Sphingobacteriaceae</taxon>
        <taxon>Pedobacter</taxon>
    </lineage>
</organism>
<protein>
    <submittedName>
        <fullName evidence="2">Succinate dehydrogenase / fumarate reductase cytochrome b subunit</fullName>
    </submittedName>
</protein>
<keyword evidence="1" id="KW-0472">Membrane</keyword>